<feature type="region of interest" description="Disordered" evidence="3">
    <location>
        <begin position="1"/>
        <end position="51"/>
    </location>
</feature>
<dbReference type="FunFam" id="1.20.58.120:FF:000011">
    <property type="entry name" value="BAG family molecular chaperone regulator 1"/>
    <property type="match status" value="1"/>
</dbReference>
<feature type="region of interest" description="Disordered" evidence="3">
    <location>
        <begin position="249"/>
        <end position="365"/>
    </location>
</feature>
<dbReference type="CDD" id="cd17054">
    <property type="entry name" value="Ubl_AtBAG1_like"/>
    <property type="match status" value="1"/>
</dbReference>
<dbReference type="GeneID" id="110729711"/>
<dbReference type="FunFam" id="3.10.20.90:FF:000298">
    <property type="entry name" value="BAG family molecular chaperone regulator 1"/>
    <property type="match status" value="1"/>
</dbReference>
<dbReference type="PANTHER" id="PTHR12329:SF11">
    <property type="entry name" value="BAG FAMILY MOLECULAR CHAPERONE REGULATOR 1"/>
    <property type="match status" value="1"/>
</dbReference>
<reference evidence="6" key="2">
    <citation type="submission" date="2021-03" db="UniProtKB">
        <authorList>
            <consortium name="EnsemblPlants"/>
        </authorList>
    </citation>
    <scope>IDENTIFICATION</scope>
</reference>
<evidence type="ECO:0000256" key="3">
    <source>
        <dbReference type="SAM" id="MobiDB-lite"/>
    </source>
</evidence>
<dbReference type="PROSITE" id="PS50053">
    <property type="entry name" value="UBIQUITIN_2"/>
    <property type="match status" value="1"/>
</dbReference>
<dbReference type="InterPro" id="IPR039773">
    <property type="entry name" value="BAG_chaperone_regulator"/>
</dbReference>
<dbReference type="InterPro" id="IPR029071">
    <property type="entry name" value="Ubiquitin-like_domsf"/>
</dbReference>
<dbReference type="InterPro" id="IPR003103">
    <property type="entry name" value="BAG_domain"/>
</dbReference>
<dbReference type="SMART" id="SM00264">
    <property type="entry name" value="BAG"/>
    <property type="match status" value="1"/>
</dbReference>
<evidence type="ECO:0000256" key="2">
    <source>
        <dbReference type="ARBA" id="ARBA00058673"/>
    </source>
</evidence>
<dbReference type="GO" id="GO:0051087">
    <property type="term" value="F:protein-folding chaperone binding"/>
    <property type="evidence" value="ECO:0007669"/>
    <property type="project" value="InterPro"/>
</dbReference>
<dbReference type="Gene3D" id="3.10.20.90">
    <property type="entry name" value="Phosphatidylinositol 3-kinase Catalytic Subunit, Chain A, domain 1"/>
    <property type="match status" value="1"/>
</dbReference>
<accession>A0A803M0I5</accession>
<dbReference type="GO" id="GO:0005737">
    <property type="term" value="C:cytoplasm"/>
    <property type="evidence" value="ECO:0007669"/>
    <property type="project" value="UniProtKB-ARBA"/>
</dbReference>
<dbReference type="SUPFAM" id="SSF63491">
    <property type="entry name" value="BAG domain"/>
    <property type="match status" value="1"/>
</dbReference>
<dbReference type="KEGG" id="cqi:110729711"/>
<dbReference type="OMA" id="PRFNWDL"/>
<dbReference type="InterPro" id="IPR036533">
    <property type="entry name" value="BAG_dom_sf"/>
</dbReference>
<dbReference type="GO" id="GO:0050821">
    <property type="term" value="P:protein stabilization"/>
    <property type="evidence" value="ECO:0007669"/>
    <property type="project" value="TreeGrafter"/>
</dbReference>
<gene>
    <name evidence="6" type="primary">LOC110729711</name>
</gene>
<reference evidence="6" key="1">
    <citation type="journal article" date="2017" name="Nature">
        <title>The genome of Chenopodium quinoa.</title>
        <authorList>
            <person name="Jarvis D.E."/>
            <person name="Ho Y.S."/>
            <person name="Lightfoot D.J."/>
            <person name="Schmoeckel S.M."/>
            <person name="Li B."/>
            <person name="Borm T.J.A."/>
            <person name="Ohyanagi H."/>
            <person name="Mineta K."/>
            <person name="Michell C.T."/>
            <person name="Saber N."/>
            <person name="Kharbatia N.M."/>
            <person name="Rupper R.R."/>
            <person name="Sharp A.R."/>
            <person name="Dally N."/>
            <person name="Boughton B.A."/>
            <person name="Woo Y.H."/>
            <person name="Gao G."/>
            <person name="Schijlen E.G.W.M."/>
            <person name="Guo X."/>
            <person name="Momin A.A."/>
            <person name="Negrao S."/>
            <person name="Al-Babili S."/>
            <person name="Gehring C."/>
            <person name="Roessner U."/>
            <person name="Jung C."/>
            <person name="Murphy K."/>
            <person name="Arold S.T."/>
            <person name="Gojobori T."/>
            <person name="van der Linden C.G."/>
            <person name="van Loo E.N."/>
            <person name="Jellen E.N."/>
            <person name="Maughan P.J."/>
            <person name="Tester M."/>
        </authorList>
    </citation>
    <scope>NUCLEOTIDE SEQUENCE [LARGE SCALE GENOMIC DNA]</scope>
    <source>
        <strain evidence="6">cv. PI 614886</strain>
    </source>
</reference>
<dbReference type="Pfam" id="PF02179">
    <property type="entry name" value="BAG"/>
    <property type="match status" value="1"/>
</dbReference>
<dbReference type="SMR" id="A0A803M0I5"/>
<dbReference type="Gramene" id="AUR62021236-RA">
    <property type="protein sequence ID" value="AUR62021236-RA:cds"/>
    <property type="gene ID" value="AUR62021236"/>
</dbReference>
<proteinExistence type="predicted"/>
<feature type="domain" description="BAG" evidence="5">
    <location>
        <begin position="167"/>
        <end position="245"/>
    </location>
</feature>
<dbReference type="Proteomes" id="UP000596660">
    <property type="component" value="Unplaced"/>
</dbReference>
<evidence type="ECO:0000259" key="5">
    <source>
        <dbReference type="PROSITE" id="PS51035"/>
    </source>
</evidence>
<dbReference type="PROSITE" id="PS51035">
    <property type="entry name" value="BAG"/>
    <property type="match status" value="1"/>
</dbReference>
<dbReference type="GO" id="GO:0000774">
    <property type="term" value="F:adenyl-nucleotide exchange factor activity"/>
    <property type="evidence" value="ECO:0007669"/>
    <property type="project" value="TreeGrafter"/>
</dbReference>
<dbReference type="AlphaFoldDB" id="A0A803M0I5"/>
<protein>
    <submittedName>
        <fullName evidence="6">Uncharacterized protein</fullName>
    </submittedName>
</protein>
<keyword evidence="7" id="KW-1185">Reference proteome</keyword>
<feature type="compositionally biased region" description="Gly residues" evidence="3">
    <location>
        <begin position="29"/>
        <end position="45"/>
    </location>
</feature>
<comment type="function">
    <text evidence="2">Co-chaperone that regulates diverse cellular pathways, such as programmed cell death and stress responses.</text>
</comment>
<dbReference type="RefSeq" id="XP_021765176.1">
    <property type="nucleotide sequence ID" value="XM_021909484.1"/>
</dbReference>
<organism evidence="6 7">
    <name type="scientific">Chenopodium quinoa</name>
    <name type="common">Quinoa</name>
    <dbReference type="NCBI Taxonomy" id="63459"/>
    <lineage>
        <taxon>Eukaryota</taxon>
        <taxon>Viridiplantae</taxon>
        <taxon>Streptophyta</taxon>
        <taxon>Embryophyta</taxon>
        <taxon>Tracheophyta</taxon>
        <taxon>Spermatophyta</taxon>
        <taxon>Magnoliopsida</taxon>
        <taxon>eudicotyledons</taxon>
        <taxon>Gunneridae</taxon>
        <taxon>Pentapetalae</taxon>
        <taxon>Caryophyllales</taxon>
        <taxon>Chenopodiaceae</taxon>
        <taxon>Chenopodioideae</taxon>
        <taxon>Atripliceae</taxon>
        <taxon>Chenopodium</taxon>
    </lineage>
</organism>
<feature type="domain" description="Ubiquitin-like" evidence="4">
    <location>
        <begin position="74"/>
        <end position="142"/>
    </location>
</feature>
<dbReference type="Gene3D" id="1.20.58.120">
    <property type="entry name" value="BAG domain"/>
    <property type="match status" value="1"/>
</dbReference>
<feature type="compositionally biased region" description="Low complexity" evidence="3">
    <location>
        <begin position="344"/>
        <end position="353"/>
    </location>
</feature>
<dbReference type="OrthoDB" id="776628at2759"/>
<feature type="compositionally biased region" description="Polar residues" evidence="3">
    <location>
        <begin position="309"/>
        <end position="333"/>
    </location>
</feature>
<name>A0A803M0I5_CHEQI</name>
<evidence type="ECO:0000313" key="6">
    <source>
        <dbReference type="EnsemblPlants" id="AUR62021236-RA:cds"/>
    </source>
</evidence>
<dbReference type="InterPro" id="IPR000626">
    <property type="entry name" value="Ubiquitin-like_dom"/>
</dbReference>
<dbReference type="GO" id="GO:0005634">
    <property type="term" value="C:nucleus"/>
    <property type="evidence" value="ECO:0007669"/>
    <property type="project" value="UniProtKB-ARBA"/>
</dbReference>
<dbReference type="SUPFAM" id="SSF54236">
    <property type="entry name" value="Ubiquitin-like"/>
    <property type="match status" value="1"/>
</dbReference>
<sequence>MMRMRTKLTGLSPMNGNTANGDRHRGAGVVNGVGGGVGGGEGEGGPENWEMRPCGMLVQKRVDEDQNTKPPPTIRVRVKYASIYHEIHINSQASFGELKKMLAAPTGLHHQDMKLYYKDKERDSKDFLDIVGVKDKSKMVLVEDPLSQEKRYLEMRKNAKMEKAAKSISEISLQVDRLGGQVSALESVILKEGRVAEKDVVNVIELLMNELIKLDGITADGDVKLQRKMQVRRVQKYVETLDVLKAKNSTPAANGVHRTKENSNGHARNSLNGNGNGNSQEKTSNLGKPPLPTSQRQRHSIGHSPLQPRAQQEQPSRQSTSGNGTVVTTQWETFESAPPLIPVSPTSSGSGTPKLINPKFPWDFE</sequence>
<evidence type="ECO:0000256" key="1">
    <source>
        <dbReference type="ARBA" id="ARBA00023186"/>
    </source>
</evidence>
<dbReference type="EnsemblPlants" id="AUR62021236-RA">
    <property type="protein sequence ID" value="AUR62021236-RA:cds"/>
    <property type="gene ID" value="AUR62021236"/>
</dbReference>
<keyword evidence="1" id="KW-0143">Chaperone</keyword>
<evidence type="ECO:0000259" key="4">
    <source>
        <dbReference type="PROSITE" id="PS50053"/>
    </source>
</evidence>
<dbReference type="PANTHER" id="PTHR12329">
    <property type="entry name" value="BCL2-ASSOCIATED ATHANOGENE"/>
    <property type="match status" value="1"/>
</dbReference>
<evidence type="ECO:0000313" key="7">
    <source>
        <dbReference type="Proteomes" id="UP000596660"/>
    </source>
</evidence>